<protein>
    <recommendedName>
        <fullName evidence="2">Nudix hydrolase domain-containing protein</fullName>
    </recommendedName>
</protein>
<evidence type="ECO:0000256" key="1">
    <source>
        <dbReference type="ARBA" id="ARBA00022801"/>
    </source>
</evidence>
<dbReference type="Pfam" id="PF00293">
    <property type="entry name" value="NUDIX"/>
    <property type="match status" value="1"/>
</dbReference>
<dbReference type="EMBL" id="LBTA01000004">
    <property type="protein sequence ID" value="KKQ33855.1"/>
    <property type="molecule type" value="Genomic_DNA"/>
</dbReference>
<dbReference type="SUPFAM" id="SSF55811">
    <property type="entry name" value="Nudix"/>
    <property type="match status" value="1"/>
</dbReference>
<dbReference type="Proteomes" id="UP000034701">
    <property type="component" value="Unassembled WGS sequence"/>
</dbReference>
<evidence type="ECO:0000259" key="2">
    <source>
        <dbReference type="Pfam" id="PF00293"/>
    </source>
</evidence>
<feature type="domain" description="Nudix hydrolase" evidence="2">
    <location>
        <begin position="13"/>
        <end position="142"/>
    </location>
</feature>
<keyword evidence="1" id="KW-0378">Hydrolase</keyword>
<sequence length="180" mass="20367">MQKIYKIPKKKKSVGVQILSRDKKGALVAILQVRSQWNEEKNSPESYPGTCQVTVHGKLEEGEDFIQALLREVLEELGAEIVPIIRELYESGQLIELVDDDSPERQIVTFGAIIREADASRLVAREKSPSFGGFKLIHRDEIDKIINLRTLNKEIGVTDETIAMFPDEKEAVKLAFEKFS</sequence>
<comment type="caution">
    <text evidence="3">The sequence shown here is derived from an EMBL/GenBank/DDBJ whole genome shotgun (WGS) entry which is preliminary data.</text>
</comment>
<dbReference type="PROSITE" id="PS00893">
    <property type="entry name" value="NUDIX_BOX"/>
    <property type="match status" value="1"/>
</dbReference>
<dbReference type="AlphaFoldDB" id="A0A0G0H5P4"/>
<reference evidence="3 4" key="1">
    <citation type="journal article" date="2015" name="Nature">
        <title>rRNA introns, odd ribosomes, and small enigmatic genomes across a large radiation of phyla.</title>
        <authorList>
            <person name="Brown C.T."/>
            <person name="Hug L.A."/>
            <person name="Thomas B.C."/>
            <person name="Sharon I."/>
            <person name="Castelle C.J."/>
            <person name="Singh A."/>
            <person name="Wilkins M.J."/>
            <person name="Williams K.H."/>
            <person name="Banfield J.F."/>
        </authorList>
    </citation>
    <scope>NUCLEOTIDE SEQUENCE [LARGE SCALE GENOMIC DNA]</scope>
</reference>
<accession>A0A0G0H5P4</accession>
<name>A0A0G0H5P4_9BACT</name>
<dbReference type="Gene3D" id="3.90.79.10">
    <property type="entry name" value="Nucleoside Triphosphate Pyrophosphohydrolase"/>
    <property type="match status" value="1"/>
</dbReference>
<dbReference type="GO" id="GO:0016787">
    <property type="term" value="F:hydrolase activity"/>
    <property type="evidence" value="ECO:0007669"/>
    <property type="project" value="UniProtKB-KW"/>
</dbReference>
<gene>
    <name evidence="3" type="ORF">US45_C0004G0016</name>
</gene>
<dbReference type="InterPro" id="IPR000086">
    <property type="entry name" value="NUDIX_hydrolase_dom"/>
</dbReference>
<evidence type="ECO:0000313" key="4">
    <source>
        <dbReference type="Proteomes" id="UP000034701"/>
    </source>
</evidence>
<organism evidence="3 4">
    <name type="scientific">Candidatus Nomurabacteria bacterium GW2011_GWA1_37_20</name>
    <dbReference type="NCBI Taxonomy" id="1618729"/>
    <lineage>
        <taxon>Bacteria</taxon>
        <taxon>Candidatus Nomuraibacteriota</taxon>
    </lineage>
</organism>
<dbReference type="InterPro" id="IPR020084">
    <property type="entry name" value="NUDIX_hydrolase_CS"/>
</dbReference>
<proteinExistence type="predicted"/>
<evidence type="ECO:0000313" key="3">
    <source>
        <dbReference type="EMBL" id="KKQ33855.1"/>
    </source>
</evidence>
<dbReference type="InterPro" id="IPR015797">
    <property type="entry name" value="NUDIX_hydrolase-like_dom_sf"/>
</dbReference>